<dbReference type="RefSeq" id="WP_269417161.1">
    <property type="nucleotide sequence ID" value="NZ_JAPWGL010000007.1"/>
</dbReference>
<dbReference type="Proteomes" id="UP001144341">
    <property type="component" value="Unassembled WGS sequence"/>
</dbReference>
<evidence type="ECO:0000313" key="1">
    <source>
        <dbReference type="EMBL" id="MCZ4225505.1"/>
    </source>
</evidence>
<dbReference type="InterPro" id="IPR018669">
    <property type="entry name" value="Toxin_HigB"/>
</dbReference>
<comment type="caution">
    <text evidence="1">The sequence shown here is derived from an EMBL/GenBank/DDBJ whole genome shotgun (WGS) entry which is preliminary data.</text>
</comment>
<name>A0ABT4L353_9SPHI</name>
<dbReference type="Pfam" id="PF09907">
    <property type="entry name" value="HigB_toxin"/>
    <property type="match status" value="1"/>
</dbReference>
<accession>A0ABT4L353</accession>
<dbReference type="EMBL" id="JAPWGL010000007">
    <property type="protein sequence ID" value="MCZ4225505.1"/>
    <property type="molecule type" value="Genomic_DNA"/>
</dbReference>
<proteinExistence type="predicted"/>
<protein>
    <submittedName>
        <fullName evidence="1">Type II toxin-antitoxin system HigB family toxin</fullName>
    </submittedName>
</protein>
<evidence type="ECO:0000313" key="2">
    <source>
        <dbReference type="Proteomes" id="UP001144341"/>
    </source>
</evidence>
<gene>
    <name evidence="1" type="ORF">O0931_19480</name>
</gene>
<reference evidence="1" key="1">
    <citation type="submission" date="2022-12" db="EMBL/GenBank/DDBJ databases">
        <title>Genome sequence of SJ11.</title>
        <authorList>
            <person name="Woo H."/>
        </authorList>
    </citation>
    <scope>NUCLEOTIDE SEQUENCE</scope>
    <source>
        <strain evidence="1">SJ11</strain>
    </source>
</reference>
<sequence length="53" mass="6476">MDCYRFVFNIKGNHYRLIVDVEFKLKIIFVVWVGTHAEYDKIKVEEINYVKNH</sequence>
<organism evidence="1 2">
    <name type="scientific">Pedobacter rhodius</name>
    <dbReference type="NCBI Taxonomy" id="3004098"/>
    <lineage>
        <taxon>Bacteria</taxon>
        <taxon>Pseudomonadati</taxon>
        <taxon>Bacteroidota</taxon>
        <taxon>Sphingobacteriia</taxon>
        <taxon>Sphingobacteriales</taxon>
        <taxon>Sphingobacteriaceae</taxon>
        <taxon>Pedobacter</taxon>
    </lineage>
</organism>
<keyword evidence="2" id="KW-1185">Reference proteome</keyword>